<protein>
    <recommendedName>
        <fullName evidence="1">VWFA domain-containing protein</fullName>
    </recommendedName>
</protein>
<dbReference type="PROSITE" id="PS50234">
    <property type="entry name" value="VWFA"/>
    <property type="match status" value="1"/>
</dbReference>
<dbReference type="Gene3D" id="3.40.50.410">
    <property type="entry name" value="von Willebrand factor, type A domain"/>
    <property type="match status" value="1"/>
</dbReference>
<evidence type="ECO:0000313" key="2">
    <source>
        <dbReference type="EMBL" id="EFO82156.1"/>
    </source>
</evidence>
<dbReference type="HOGENOM" id="CLU_1519247_0_0_1"/>
<proteinExistence type="predicted"/>
<dbReference type="InterPro" id="IPR002035">
    <property type="entry name" value="VWF_A"/>
</dbReference>
<dbReference type="InParanoid" id="E3LCH9"/>
<dbReference type="InterPro" id="IPR036465">
    <property type="entry name" value="vWFA_dom_sf"/>
</dbReference>
<dbReference type="InterPro" id="IPR053295">
    <property type="entry name" value="Innate_immunity_reg"/>
</dbReference>
<dbReference type="PANTHER" id="PTHR47324">
    <property type="entry name" value="PROTEIN IRG-7-RELATED"/>
    <property type="match status" value="1"/>
</dbReference>
<dbReference type="Pfam" id="PF00092">
    <property type="entry name" value="VWA"/>
    <property type="match status" value="1"/>
</dbReference>
<name>E3LCH9_CAERE</name>
<dbReference type="SUPFAM" id="SSF53300">
    <property type="entry name" value="vWA-like"/>
    <property type="match status" value="1"/>
</dbReference>
<keyword evidence="3" id="KW-1185">Reference proteome</keyword>
<dbReference type="Proteomes" id="UP000008281">
    <property type="component" value="Unassembled WGS sequence"/>
</dbReference>
<dbReference type="PANTHER" id="PTHR47324:SF1">
    <property type="entry name" value="EGF-LIKE DOMAIN-CONTAINING PROTEIN-RELATED"/>
    <property type="match status" value="1"/>
</dbReference>
<dbReference type="AlphaFoldDB" id="E3LCH9"/>
<evidence type="ECO:0000313" key="3">
    <source>
        <dbReference type="Proteomes" id="UP000008281"/>
    </source>
</evidence>
<gene>
    <name evidence="2" type="ORF">CRE_00423</name>
</gene>
<dbReference type="EMBL" id="DS268407">
    <property type="protein sequence ID" value="EFO82156.1"/>
    <property type="molecule type" value="Genomic_DNA"/>
</dbReference>
<evidence type="ECO:0000259" key="1">
    <source>
        <dbReference type="PROSITE" id="PS50234"/>
    </source>
</evidence>
<sequence>MWAFDVSSETARIGLAVVNGDQNEQPPPVATLNDITSHTNFHSKLELLKDNYADFDHSGQLLAHNLDVICDDSGYSSTKEGYRTTIKNHLLLYITSGTAFNVDPVPFVQNMLARKQYGMITVGYGDGLDFHKLKNLAGGASCAFSAKNPTELNSLIKPIQRLIMTADATGGVYCIPK</sequence>
<accession>E3LCH9</accession>
<feature type="domain" description="VWFA" evidence="1">
    <location>
        <begin position="1"/>
        <end position="159"/>
    </location>
</feature>
<dbReference type="OrthoDB" id="5867826at2759"/>
<reference evidence="2" key="1">
    <citation type="submission" date="2007-07" db="EMBL/GenBank/DDBJ databases">
        <title>PCAP assembly of the Caenorhabditis remanei genome.</title>
        <authorList>
            <consortium name="The Caenorhabditis remanei Sequencing Consortium"/>
            <person name="Wilson R.K."/>
        </authorList>
    </citation>
    <scope>NUCLEOTIDE SEQUENCE [LARGE SCALE GENOMIC DNA]</scope>
    <source>
        <strain evidence="2">PB4641</strain>
    </source>
</reference>
<organism evidence="3">
    <name type="scientific">Caenorhabditis remanei</name>
    <name type="common">Caenorhabditis vulgaris</name>
    <dbReference type="NCBI Taxonomy" id="31234"/>
    <lineage>
        <taxon>Eukaryota</taxon>
        <taxon>Metazoa</taxon>
        <taxon>Ecdysozoa</taxon>
        <taxon>Nematoda</taxon>
        <taxon>Chromadorea</taxon>
        <taxon>Rhabditida</taxon>
        <taxon>Rhabditina</taxon>
        <taxon>Rhabditomorpha</taxon>
        <taxon>Rhabditoidea</taxon>
        <taxon>Rhabditidae</taxon>
        <taxon>Peloderinae</taxon>
        <taxon>Caenorhabditis</taxon>
    </lineage>
</organism>
<dbReference type="eggNOG" id="KOG4297">
    <property type="taxonomic scope" value="Eukaryota"/>
</dbReference>